<evidence type="ECO:0000256" key="6">
    <source>
        <dbReference type="RuleBase" id="RU003797"/>
    </source>
</evidence>
<dbReference type="EMBL" id="FOIU01000001">
    <property type="protein sequence ID" value="SEW18848.1"/>
    <property type="molecule type" value="Genomic_DNA"/>
</dbReference>
<accession>A0A1I0PWI3</accession>
<dbReference type="PANTHER" id="PTHR30471:SF3">
    <property type="entry name" value="UPF0758 PROTEIN YEES-RELATED"/>
    <property type="match status" value="1"/>
</dbReference>
<feature type="domain" description="MPN" evidence="7">
    <location>
        <begin position="103"/>
        <end position="225"/>
    </location>
</feature>
<evidence type="ECO:0000256" key="4">
    <source>
        <dbReference type="ARBA" id="ARBA00022833"/>
    </source>
</evidence>
<comment type="similarity">
    <text evidence="6">Belongs to the UPF0758 family.</text>
</comment>
<dbReference type="RefSeq" id="WP_089791350.1">
    <property type="nucleotide sequence ID" value="NZ_FOIU01000001.1"/>
</dbReference>
<dbReference type="GO" id="GO:0046872">
    <property type="term" value="F:metal ion binding"/>
    <property type="evidence" value="ECO:0007669"/>
    <property type="project" value="UniProtKB-KW"/>
</dbReference>
<dbReference type="PROSITE" id="PS50249">
    <property type="entry name" value="MPN"/>
    <property type="match status" value="1"/>
</dbReference>
<evidence type="ECO:0000256" key="2">
    <source>
        <dbReference type="ARBA" id="ARBA00022723"/>
    </source>
</evidence>
<keyword evidence="2" id="KW-0479">Metal-binding</keyword>
<evidence type="ECO:0000256" key="5">
    <source>
        <dbReference type="ARBA" id="ARBA00023049"/>
    </source>
</evidence>
<evidence type="ECO:0000313" key="8">
    <source>
        <dbReference type="EMBL" id="SEW18848.1"/>
    </source>
</evidence>
<evidence type="ECO:0000256" key="3">
    <source>
        <dbReference type="ARBA" id="ARBA00022801"/>
    </source>
</evidence>
<dbReference type="Proteomes" id="UP000199469">
    <property type="component" value="Unassembled WGS sequence"/>
</dbReference>
<dbReference type="SUPFAM" id="SSF102712">
    <property type="entry name" value="JAB1/MPN domain"/>
    <property type="match status" value="1"/>
</dbReference>
<dbReference type="NCBIfam" id="NF000642">
    <property type="entry name" value="PRK00024.1"/>
    <property type="match status" value="1"/>
</dbReference>
<keyword evidence="3" id="KW-0378">Hydrolase</keyword>
<dbReference type="PANTHER" id="PTHR30471">
    <property type="entry name" value="DNA REPAIR PROTEIN RADC"/>
    <property type="match status" value="1"/>
</dbReference>
<dbReference type="OrthoDB" id="9804482at2"/>
<evidence type="ECO:0000259" key="7">
    <source>
        <dbReference type="PROSITE" id="PS50249"/>
    </source>
</evidence>
<dbReference type="CDD" id="cd08071">
    <property type="entry name" value="MPN_DUF2466"/>
    <property type="match status" value="1"/>
</dbReference>
<dbReference type="NCBIfam" id="TIGR00608">
    <property type="entry name" value="radc"/>
    <property type="match status" value="1"/>
</dbReference>
<dbReference type="Pfam" id="PF20582">
    <property type="entry name" value="UPF0758_N"/>
    <property type="match status" value="1"/>
</dbReference>
<keyword evidence="1" id="KW-0645">Protease</keyword>
<name>A0A1I0PWI3_9FLAO</name>
<dbReference type="STRING" id="356305.SAMN05421841_1483"/>
<reference evidence="9" key="1">
    <citation type="submission" date="2016-10" db="EMBL/GenBank/DDBJ databases">
        <authorList>
            <person name="Varghese N."/>
            <person name="Submissions S."/>
        </authorList>
    </citation>
    <scope>NUCLEOTIDE SEQUENCE [LARGE SCALE GENOMIC DNA]</scope>
    <source>
        <strain evidence="9">DSM 17724</strain>
    </source>
</reference>
<proteinExistence type="inferred from homology"/>
<dbReference type="AlphaFoldDB" id="A0A1I0PWI3"/>
<protein>
    <submittedName>
        <fullName evidence="8">DNA repair protein RadC</fullName>
    </submittedName>
</protein>
<dbReference type="GO" id="GO:0008237">
    <property type="term" value="F:metallopeptidase activity"/>
    <property type="evidence" value="ECO:0007669"/>
    <property type="project" value="UniProtKB-KW"/>
</dbReference>
<dbReference type="GO" id="GO:0006508">
    <property type="term" value="P:proteolysis"/>
    <property type="evidence" value="ECO:0007669"/>
    <property type="project" value="UniProtKB-KW"/>
</dbReference>
<keyword evidence="9" id="KW-1185">Reference proteome</keyword>
<dbReference type="InterPro" id="IPR001405">
    <property type="entry name" value="UPF0758"/>
</dbReference>
<dbReference type="InterPro" id="IPR025657">
    <property type="entry name" value="RadC_JAB"/>
</dbReference>
<dbReference type="Gene3D" id="3.40.140.10">
    <property type="entry name" value="Cytidine Deaminase, domain 2"/>
    <property type="match status" value="1"/>
</dbReference>
<dbReference type="InterPro" id="IPR037518">
    <property type="entry name" value="MPN"/>
</dbReference>
<keyword evidence="5" id="KW-0482">Metalloprotease</keyword>
<organism evidence="8 9">
    <name type="scientific">Chryseobacterium wanjuense</name>
    <dbReference type="NCBI Taxonomy" id="356305"/>
    <lineage>
        <taxon>Bacteria</taxon>
        <taxon>Pseudomonadati</taxon>
        <taxon>Bacteroidota</taxon>
        <taxon>Flavobacteriia</taxon>
        <taxon>Flavobacteriales</taxon>
        <taxon>Weeksellaceae</taxon>
        <taxon>Chryseobacterium group</taxon>
        <taxon>Chryseobacterium</taxon>
    </lineage>
</organism>
<sequence>MSIKFLAEDDRPREKFLLKGKNSLSDSELLAIIMGSGSRDETAVELARRILSSVNNNWHQLSLLSIKDLMKFKGVGEVKAISITTALEIGRRRASQEIPEKPVISNSHNAYQIFRNHLSDLRTEEFWAAFLNQSNKVIHLAQLTQGGINQSIVDVRILFKTALDHFSTGVVIAHNHPSGNLKPSREDIEITQKIREAGKLLNIQLLDHLIITQNSYFSFSDDGLL</sequence>
<dbReference type="Pfam" id="PF04002">
    <property type="entry name" value="RadC"/>
    <property type="match status" value="1"/>
</dbReference>
<evidence type="ECO:0000256" key="1">
    <source>
        <dbReference type="ARBA" id="ARBA00022670"/>
    </source>
</evidence>
<dbReference type="InterPro" id="IPR046778">
    <property type="entry name" value="UPF0758_N"/>
</dbReference>
<gene>
    <name evidence="8" type="ORF">SAMN05421841_1483</name>
</gene>
<evidence type="ECO:0000313" key="9">
    <source>
        <dbReference type="Proteomes" id="UP000199469"/>
    </source>
</evidence>
<keyword evidence="4" id="KW-0862">Zinc</keyword>
<dbReference type="InterPro" id="IPR020891">
    <property type="entry name" value="UPF0758_CS"/>
</dbReference>
<dbReference type="PROSITE" id="PS01302">
    <property type="entry name" value="UPF0758"/>
    <property type="match status" value="1"/>
</dbReference>